<reference evidence="14 15" key="1">
    <citation type="submission" date="2024-01" db="EMBL/GenBank/DDBJ databases">
        <title>The genome of the rayed Mediterranean limpet Patella caerulea (Linnaeus, 1758).</title>
        <authorList>
            <person name="Anh-Thu Weber A."/>
            <person name="Halstead-Nussloch G."/>
        </authorList>
    </citation>
    <scope>NUCLEOTIDE SEQUENCE [LARGE SCALE GENOMIC DNA]</scope>
    <source>
        <strain evidence="14">AATW-2023a</strain>
        <tissue evidence="14">Whole specimen</tissue>
    </source>
</reference>
<dbReference type="SUPFAM" id="SSF48508">
    <property type="entry name" value="Nuclear receptor ligand-binding domain"/>
    <property type="match status" value="1"/>
</dbReference>
<keyword evidence="5 11" id="KW-0862">Zinc</keyword>
<evidence type="ECO:0000256" key="11">
    <source>
        <dbReference type="RuleBase" id="RU004334"/>
    </source>
</evidence>
<evidence type="ECO:0000256" key="9">
    <source>
        <dbReference type="ARBA" id="ARBA00023170"/>
    </source>
</evidence>
<dbReference type="PROSITE" id="PS51843">
    <property type="entry name" value="NR_LBD"/>
    <property type="match status" value="1"/>
</dbReference>
<keyword evidence="3 11" id="KW-0479">Metal-binding</keyword>
<dbReference type="GO" id="GO:0004879">
    <property type="term" value="F:nuclear receptor activity"/>
    <property type="evidence" value="ECO:0007669"/>
    <property type="project" value="InterPro"/>
</dbReference>
<dbReference type="Pfam" id="PF00104">
    <property type="entry name" value="Hormone_recep"/>
    <property type="match status" value="1"/>
</dbReference>
<dbReference type="PRINTS" id="PR00047">
    <property type="entry name" value="STROIDFINGER"/>
</dbReference>
<dbReference type="Pfam" id="PF00105">
    <property type="entry name" value="zf-C4"/>
    <property type="match status" value="1"/>
</dbReference>
<dbReference type="Gene3D" id="1.10.565.10">
    <property type="entry name" value="Retinoid X Receptor"/>
    <property type="match status" value="1"/>
</dbReference>
<evidence type="ECO:0000256" key="2">
    <source>
        <dbReference type="ARBA" id="ARBA00008092"/>
    </source>
</evidence>
<dbReference type="Proteomes" id="UP001347796">
    <property type="component" value="Unassembled WGS sequence"/>
</dbReference>
<evidence type="ECO:0000313" key="15">
    <source>
        <dbReference type="Proteomes" id="UP001347796"/>
    </source>
</evidence>
<accession>A0AAN8KMI1</accession>
<evidence type="ECO:0000259" key="13">
    <source>
        <dbReference type="PROSITE" id="PS51843"/>
    </source>
</evidence>
<dbReference type="FunFam" id="3.30.50.10:FF:000037">
    <property type="entry name" value="Nuclear hormone receptor FTZ-F1 beta"/>
    <property type="match status" value="1"/>
</dbReference>
<keyword evidence="8 11" id="KW-0804">Transcription</keyword>
<dbReference type="PANTHER" id="PTHR24086:SF25">
    <property type="entry name" value="NUCLEAR HORMONE RECEPTOR FTZ-F1 BETA"/>
    <property type="match status" value="1"/>
</dbReference>
<evidence type="ECO:0000256" key="6">
    <source>
        <dbReference type="ARBA" id="ARBA00023015"/>
    </source>
</evidence>
<gene>
    <name evidence="14" type="ORF">SNE40_001233</name>
</gene>
<dbReference type="PRINTS" id="PR00546">
    <property type="entry name" value="THYROIDHORMR"/>
</dbReference>
<keyword evidence="10 11" id="KW-0539">Nucleus</keyword>
<dbReference type="PROSITE" id="PS51030">
    <property type="entry name" value="NUCLEAR_REC_DBD_2"/>
    <property type="match status" value="1"/>
</dbReference>
<dbReference type="InterPro" id="IPR000536">
    <property type="entry name" value="Nucl_hrmn_rcpt_lig-bd"/>
</dbReference>
<dbReference type="GO" id="GO:0008270">
    <property type="term" value="F:zinc ion binding"/>
    <property type="evidence" value="ECO:0007669"/>
    <property type="project" value="UniProtKB-KW"/>
</dbReference>
<protein>
    <submittedName>
        <fullName evidence="14">Uncharacterized protein</fullName>
    </submittedName>
</protein>
<dbReference type="GO" id="GO:0043565">
    <property type="term" value="F:sequence-specific DNA binding"/>
    <property type="evidence" value="ECO:0007669"/>
    <property type="project" value="InterPro"/>
</dbReference>
<evidence type="ECO:0000256" key="7">
    <source>
        <dbReference type="ARBA" id="ARBA00023125"/>
    </source>
</evidence>
<dbReference type="EMBL" id="JAZGQO010000001">
    <property type="protein sequence ID" value="KAK6195902.1"/>
    <property type="molecule type" value="Genomic_DNA"/>
</dbReference>
<evidence type="ECO:0000256" key="1">
    <source>
        <dbReference type="ARBA" id="ARBA00004123"/>
    </source>
</evidence>
<dbReference type="InterPro" id="IPR035500">
    <property type="entry name" value="NHR-like_dom_sf"/>
</dbReference>
<dbReference type="PANTHER" id="PTHR24086">
    <property type="entry name" value="NUCLEAR RECEPTOR SUBFAMILY 5 GROUP A"/>
    <property type="match status" value="1"/>
</dbReference>
<comment type="subcellular location">
    <subcellularLocation>
        <location evidence="1 11">Nucleus</location>
    </subcellularLocation>
</comment>
<dbReference type="CDD" id="cd07167">
    <property type="entry name" value="NR_DBD_Lrh-1_like"/>
    <property type="match status" value="1"/>
</dbReference>
<dbReference type="SMART" id="SM00430">
    <property type="entry name" value="HOLI"/>
    <property type="match status" value="1"/>
</dbReference>
<dbReference type="AlphaFoldDB" id="A0AAN8KMI1"/>
<dbReference type="InterPro" id="IPR001728">
    <property type="entry name" value="ThyrH_rcpt"/>
</dbReference>
<evidence type="ECO:0000259" key="12">
    <source>
        <dbReference type="PROSITE" id="PS51030"/>
    </source>
</evidence>
<dbReference type="PROSITE" id="PS00031">
    <property type="entry name" value="NUCLEAR_REC_DBD_1"/>
    <property type="match status" value="1"/>
</dbReference>
<keyword evidence="15" id="KW-1185">Reference proteome</keyword>
<dbReference type="Gene3D" id="3.30.50.10">
    <property type="entry name" value="Erythroid Transcription Factor GATA-1, subunit A"/>
    <property type="match status" value="1"/>
</dbReference>
<dbReference type="CDD" id="cd06930">
    <property type="entry name" value="NR_LBD_F2"/>
    <property type="match status" value="1"/>
</dbReference>
<evidence type="ECO:0000256" key="5">
    <source>
        <dbReference type="ARBA" id="ARBA00022833"/>
    </source>
</evidence>
<evidence type="ECO:0000256" key="10">
    <source>
        <dbReference type="ARBA" id="ARBA00023242"/>
    </source>
</evidence>
<organism evidence="14 15">
    <name type="scientific">Patella caerulea</name>
    <name type="common">Rayed Mediterranean limpet</name>
    <dbReference type="NCBI Taxonomy" id="87958"/>
    <lineage>
        <taxon>Eukaryota</taxon>
        <taxon>Metazoa</taxon>
        <taxon>Spiralia</taxon>
        <taxon>Lophotrochozoa</taxon>
        <taxon>Mollusca</taxon>
        <taxon>Gastropoda</taxon>
        <taxon>Patellogastropoda</taxon>
        <taxon>Patelloidea</taxon>
        <taxon>Patellidae</taxon>
        <taxon>Patella</taxon>
    </lineage>
</organism>
<evidence type="ECO:0000256" key="4">
    <source>
        <dbReference type="ARBA" id="ARBA00022771"/>
    </source>
</evidence>
<comment type="similarity">
    <text evidence="2">Belongs to the nuclear hormone receptor family. NR1 subfamily.</text>
</comment>
<dbReference type="InterPro" id="IPR001628">
    <property type="entry name" value="Znf_hrmn_rcpt"/>
</dbReference>
<comment type="caution">
    <text evidence="14">The sequence shown here is derived from an EMBL/GenBank/DDBJ whole genome shotgun (WGS) entry which is preliminary data.</text>
</comment>
<sequence length="630" mass="69566">MSGLSEVGISPVLLQAISHTLTSSDSVSTDKRLTTMNVKQENPSPSKVVSHLLQGMNEPVASLLQSHSGNKLTIKSEVDDQQQPVQLNVNQTVEKSTDYTNNSGQDVSMVNVLTALATQHLRNNTNSDTTVQQQQVSEPAPTNLLEQHVTNEQGQHIIIYYNSESGAVPSPANEHEVVIENMESSGDGQGIRLVMQQGDEELPAASTSKSSSIYMLQEVQQAALSSESHTSKSSHSDGPEPIGNPCPICGDKISGYHYGIYTCESCKGFFKRTVQNKKTFVCHRNSDCEVNIYNRKKCPACRFVRCLEMGMRLAAIRRDRTRGGRSSYEGCLAPKSKPSPLERKIKRSLPGLKTPISDDMAVPVNITFPGDSSKSHLVAILNHSNPISQTHQETGPQTPELLTDIMNLEPLLTDEDIVQDLPLDAVETQDSLLSYLTQLTELRLYKLVRWARNLPQFGAISTDDQILLLQSCWSDLLALGVCWRTMSNPAELTISATKKISLEFAMGLGFGEVVTRLLSLSEHFQKLQMDQVEYVALKVLLLITPDVKGVKDPAKISEHQEKLMEALETYTCTHFPKPDNKFGELLLRLPELARISFMAKEILLTRLPKDTTTCGLLVELLKGENAAKDV</sequence>
<keyword evidence="7 11" id="KW-0238">DNA-binding</keyword>
<dbReference type="SMART" id="SM00399">
    <property type="entry name" value="ZnF_C4"/>
    <property type="match status" value="1"/>
</dbReference>
<evidence type="ECO:0000313" key="14">
    <source>
        <dbReference type="EMBL" id="KAK6195902.1"/>
    </source>
</evidence>
<name>A0AAN8KMI1_PATCE</name>
<keyword evidence="6 11" id="KW-0805">Transcription regulation</keyword>
<evidence type="ECO:0000256" key="8">
    <source>
        <dbReference type="ARBA" id="ARBA00023163"/>
    </source>
</evidence>
<dbReference type="InterPro" id="IPR013088">
    <property type="entry name" value="Znf_NHR/GATA"/>
</dbReference>
<keyword evidence="9 11" id="KW-0675">Receptor</keyword>
<evidence type="ECO:0000256" key="3">
    <source>
        <dbReference type="ARBA" id="ARBA00022723"/>
    </source>
</evidence>
<feature type="domain" description="Nuclear receptor" evidence="12">
    <location>
        <begin position="243"/>
        <end position="318"/>
    </location>
</feature>
<dbReference type="InterPro" id="IPR001723">
    <property type="entry name" value="Nuclear_hrmn_rcpt"/>
</dbReference>
<proteinExistence type="inferred from homology"/>
<dbReference type="SUPFAM" id="SSF57716">
    <property type="entry name" value="Glucocorticoid receptor-like (DNA-binding domain)"/>
    <property type="match status" value="1"/>
</dbReference>
<dbReference type="GO" id="GO:0005634">
    <property type="term" value="C:nucleus"/>
    <property type="evidence" value="ECO:0007669"/>
    <property type="project" value="UniProtKB-SubCell"/>
</dbReference>
<dbReference type="InterPro" id="IPR016355">
    <property type="entry name" value="NR5-like"/>
</dbReference>
<keyword evidence="4 11" id="KW-0863">Zinc-finger</keyword>
<dbReference type="PRINTS" id="PR00398">
    <property type="entry name" value="STRDHORMONER"/>
</dbReference>
<feature type="domain" description="NR LBD" evidence="13">
    <location>
        <begin position="397"/>
        <end position="625"/>
    </location>
</feature>